<dbReference type="EMBL" id="CH445328">
    <property type="protein sequence ID" value="EAT89583.1"/>
    <property type="molecule type" value="Genomic_DNA"/>
</dbReference>
<sequence length="45" mass="5024">MRQQGNAFGSQLYSISSGANKPMMHHFSSSSSIWYKRSPFGGTLR</sequence>
<dbReference type="InParanoid" id="Q0UZG2"/>
<reference evidence="3" key="1">
    <citation type="journal article" date="2007" name="Plant Cell">
        <title>Dothideomycete-plant interactions illuminated by genome sequencing and EST analysis of the wheat pathogen Stagonospora nodorum.</title>
        <authorList>
            <person name="Hane J.K."/>
            <person name="Lowe R.G."/>
            <person name="Solomon P.S."/>
            <person name="Tan K.C."/>
            <person name="Schoch C.L."/>
            <person name="Spatafora J.W."/>
            <person name="Crous P.W."/>
            <person name="Kodira C."/>
            <person name="Birren B.W."/>
            <person name="Galagan J.E."/>
            <person name="Torriani S.F."/>
            <person name="McDonald B.A."/>
            <person name="Oliver R.P."/>
        </authorList>
    </citation>
    <scope>NUCLEOTIDE SEQUENCE [LARGE SCALE GENOMIC DNA]</scope>
    <source>
        <strain evidence="3">SN15 / ATCC MYA-4574 / FGSC 10173</strain>
    </source>
</reference>
<dbReference type="RefSeq" id="XP_001793445.1">
    <property type="nucleotide sequence ID" value="XM_001793393.1"/>
</dbReference>
<feature type="region of interest" description="Disordered" evidence="1">
    <location>
        <begin position="26"/>
        <end position="45"/>
    </location>
</feature>
<name>Q0UZG2_PHANO</name>
<organism evidence="2 3">
    <name type="scientific">Phaeosphaeria nodorum (strain SN15 / ATCC MYA-4574 / FGSC 10173)</name>
    <name type="common">Glume blotch fungus</name>
    <name type="synonym">Parastagonospora nodorum</name>
    <dbReference type="NCBI Taxonomy" id="321614"/>
    <lineage>
        <taxon>Eukaryota</taxon>
        <taxon>Fungi</taxon>
        <taxon>Dikarya</taxon>
        <taxon>Ascomycota</taxon>
        <taxon>Pezizomycotina</taxon>
        <taxon>Dothideomycetes</taxon>
        <taxon>Pleosporomycetidae</taxon>
        <taxon>Pleosporales</taxon>
        <taxon>Pleosporineae</taxon>
        <taxon>Phaeosphaeriaceae</taxon>
        <taxon>Parastagonospora</taxon>
    </lineage>
</organism>
<evidence type="ECO:0000313" key="2">
    <source>
        <dbReference type="EMBL" id="EAT89583.1"/>
    </source>
</evidence>
<dbReference type="AlphaFoldDB" id="Q0UZG2"/>
<dbReference type="GeneID" id="5970302"/>
<accession>Q0UZG2</accession>
<dbReference type="Proteomes" id="UP000001055">
    <property type="component" value="Unassembled WGS sequence"/>
</dbReference>
<dbReference type="KEGG" id="pno:SNOG_02852"/>
<gene>
    <name evidence="2" type="ORF">SNOG_02852</name>
</gene>
<protein>
    <submittedName>
        <fullName evidence="2">Uncharacterized protein</fullName>
    </submittedName>
</protein>
<proteinExistence type="predicted"/>
<evidence type="ECO:0000313" key="3">
    <source>
        <dbReference type="Proteomes" id="UP000001055"/>
    </source>
</evidence>
<evidence type="ECO:0000256" key="1">
    <source>
        <dbReference type="SAM" id="MobiDB-lite"/>
    </source>
</evidence>